<dbReference type="InterPro" id="IPR000597">
    <property type="entry name" value="Ribosomal_uL3"/>
</dbReference>
<name>A0A2J0L150_9BACT</name>
<dbReference type="FunFam" id="2.40.30.10:FF:000004">
    <property type="entry name" value="50S ribosomal protein L3"/>
    <property type="match status" value="1"/>
</dbReference>
<reference evidence="11 12" key="1">
    <citation type="submission" date="2017-09" db="EMBL/GenBank/DDBJ databases">
        <title>Depth-based differentiation of microbial function through sediment-hosted aquifers and enrichment of novel symbionts in the deep terrestrial subsurface.</title>
        <authorList>
            <person name="Probst A.J."/>
            <person name="Ladd B."/>
            <person name="Jarett J.K."/>
            <person name="Geller-Mcgrath D.E."/>
            <person name="Sieber C.M."/>
            <person name="Emerson J.B."/>
            <person name="Anantharaman K."/>
            <person name="Thomas B.C."/>
            <person name="Malmstrom R."/>
            <person name="Stieglmeier M."/>
            <person name="Klingl A."/>
            <person name="Woyke T."/>
            <person name="Ryan C.M."/>
            <person name="Banfield J.F."/>
        </authorList>
    </citation>
    <scope>NUCLEOTIDE SEQUENCE [LARGE SCALE GENOMIC DNA]</scope>
    <source>
        <strain evidence="11">CG07_land_8_20_14_0_80_42_15</strain>
    </source>
</reference>
<dbReference type="PANTHER" id="PTHR11229:SF16">
    <property type="entry name" value="LARGE RIBOSOMAL SUBUNIT PROTEIN UL3C"/>
    <property type="match status" value="1"/>
</dbReference>
<dbReference type="Pfam" id="PF00297">
    <property type="entry name" value="Ribosomal_L3"/>
    <property type="match status" value="1"/>
</dbReference>
<evidence type="ECO:0000256" key="5">
    <source>
        <dbReference type="ARBA" id="ARBA00023274"/>
    </source>
</evidence>
<feature type="compositionally biased region" description="Basic and acidic residues" evidence="10">
    <location>
        <begin position="230"/>
        <end position="242"/>
    </location>
</feature>
<protein>
    <recommendedName>
        <fullName evidence="6 7">Large ribosomal subunit protein uL3</fullName>
    </recommendedName>
</protein>
<organism evidence="11 12">
    <name type="scientific">Candidatus Aquitaenariimonas noxiae</name>
    <dbReference type="NCBI Taxonomy" id="1974741"/>
    <lineage>
        <taxon>Bacteria</taxon>
        <taxon>Pseudomonadati</taxon>
        <taxon>Candidatus Omnitrophota</taxon>
        <taxon>Candidatus Aquitaenariimonas</taxon>
    </lineage>
</organism>
<dbReference type="PROSITE" id="PS00474">
    <property type="entry name" value="RIBOSOMAL_L3"/>
    <property type="match status" value="1"/>
</dbReference>
<evidence type="ECO:0000256" key="1">
    <source>
        <dbReference type="ARBA" id="ARBA00006540"/>
    </source>
</evidence>
<keyword evidence="2 7" id="KW-0699">rRNA-binding</keyword>
<dbReference type="GO" id="GO:0006412">
    <property type="term" value="P:translation"/>
    <property type="evidence" value="ECO:0007669"/>
    <property type="project" value="UniProtKB-UniRule"/>
</dbReference>
<dbReference type="AlphaFoldDB" id="A0A2J0L150"/>
<evidence type="ECO:0000313" key="11">
    <source>
        <dbReference type="EMBL" id="PIU42400.1"/>
    </source>
</evidence>
<evidence type="ECO:0000256" key="8">
    <source>
        <dbReference type="RuleBase" id="RU003905"/>
    </source>
</evidence>
<proteinExistence type="inferred from homology"/>
<dbReference type="GO" id="GO:0003735">
    <property type="term" value="F:structural constituent of ribosome"/>
    <property type="evidence" value="ECO:0007669"/>
    <property type="project" value="UniProtKB-UniRule"/>
</dbReference>
<evidence type="ECO:0000256" key="3">
    <source>
        <dbReference type="ARBA" id="ARBA00022884"/>
    </source>
</evidence>
<keyword evidence="3 7" id="KW-0694">RNA-binding</keyword>
<gene>
    <name evidence="7" type="primary">rplC</name>
    <name evidence="11" type="ORF">COS99_00645</name>
</gene>
<dbReference type="GO" id="GO:0019843">
    <property type="term" value="F:rRNA binding"/>
    <property type="evidence" value="ECO:0007669"/>
    <property type="project" value="UniProtKB-UniRule"/>
</dbReference>
<evidence type="ECO:0000256" key="2">
    <source>
        <dbReference type="ARBA" id="ARBA00022730"/>
    </source>
</evidence>
<evidence type="ECO:0000313" key="12">
    <source>
        <dbReference type="Proteomes" id="UP000230052"/>
    </source>
</evidence>
<dbReference type="GO" id="GO:0022625">
    <property type="term" value="C:cytosolic large ribosomal subunit"/>
    <property type="evidence" value="ECO:0007669"/>
    <property type="project" value="TreeGrafter"/>
</dbReference>
<dbReference type="Gene3D" id="3.30.160.810">
    <property type="match status" value="1"/>
</dbReference>
<dbReference type="FunFam" id="3.30.160.810:FF:000001">
    <property type="entry name" value="50S ribosomal protein L3"/>
    <property type="match status" value="1"/>
</dbReference>
<dbReference type="HAMAP" id="MF_01325_B">
    <property type="entry name" value="Ribosomal_uL3_B"/>
    <property type="match status" value="1"/>
</dbReference>
<evidence type="ECO:0000256" key="10">
    <source>
        <dbReference type="SAM" id="MobiDB-lite"/>
    </source>
</evidence>
<accession>A0A2J0L150</accession>
<dbReference type="InterPro" id="IPR009000">
    <property type="entry name" value="Transl_B-barrel_sf"/>
</dbReference>
<comment type="subunit">
    <text evidence="7 9">Part of the 50S ribosomal subunit. Forms a cluster with proteins L14 and L19.</text>
</comment>
<dbReference type="NCBIfam" id="TIGR03625">
    <property type="entry name" value="L3_bact"/>
    <property type="match status" value="1"/>
</dbReference>
<dbReference type="InterPro" id="IPR019927">
    <property type="entry name" value="Ribosomal_uL3_bac/org-type"/>
</dbReference>
<comment type="function">
    <text evidence="7 9">One of the primary rRNA binding proteins, it binds directly near the 3'-end of the 23S rRNA, where it nucleates assembly of the 50S subunit.</text>
</comment>
<keyword evidence="5 7" id="KW-0687">Ribonucleoprotein</keyword>
<dbReference type="InterPro" id="IPR019926">
    <property type="entry name" value="Ribosomal_uL3_CS"/>
</dbReference>
<dbReference type="Proteomes" id="UP000230052">
    <property type="component" value="Unassembled WGS sequence"/>
</dbReference>
<evidence type="ECO:0000256" key="7">
    <source>
        <dbReference type="HAMAP-Rule" id="MF_01325"/>
    </source>
</evidence>
<sequence>MTKVILGKKLGMTQVYSKDNVRIPVTVIEAGPCHVLQVRTKDKDGYFAVQLGFGDVKESSVNKPMLGHFKKANVPPKRFIRELRTTADEGLKAGDKVELSFEEGTFVDVTGVTKGKGFQGGMKRWGWAGGGGGHGSMFHRAVGSLQSGPRLTHVTKGHHLPGHMGCDKKTVQNLEIIKVDKENNILLIKGAVPGANNSFLFVCEAKKRKGKKIIHPPSVSKKGGVKTASKLKESKPKEAKKK</sequence>
<dbReference type="Gene3D" id="2.40.30.10">
    <property type="entry name" value="Translation factors"/>
    <property type="match status" value="1"/>
</dbReference>
<comment type="similarity">
    <text evidence="1 7 8">Belongs to the universal ribosomal protein uL3 family.</text>
</comment>
<dbReference type="EMBL" id="PEWV01000008">
    <property type="protein sequence ID" value="PIU42400.1"/>
    <property type="molecule type" value="Genomic_DNA"/>
</dbReference>
<comment type="caution">
    <text evidence="11">The sequence shown here is derived from an EMBL/GenBank/DDBJ whole genome shotgun (WGS) entry which is preliminary data.</text>
</comment>
<evidence type="ECO:0000256" key="9">
    <source>
        <dbReference type="RuleBase" id="RU003906"/>
    </source>
</evidence>
<keyword evidence="4 7" id="KW-0689">Ribosomal protein</keyword>
<evidence type="ECO:0000256" key="6">
    <source>
        <dbReference type="ARBA" id="ARBA00035243"/>
    </source>
</evidence>
<dbReference type="PANTHER" id="PTHR11229">
    <property type="entry name" value="50S RIBOSOMAL PROTEIN L3"/>
    <property type="match status" value="1"/>
</dbReference>
<evidence type="ECO:0000256" key="4">
    <source>
        <dbReference type="ARBA" id="ARBA00022980"/>
    </source>
</evidence>
<feature type="region of interest" description="Disordered" evidence="10">
    <location>
        <begin position="211"/>
        <end position="242"/>
    </location>
</feature>
<dbReference type="SUPFAM" id="SSF50447">
    <property type="entry name" value="Translation proteins"/>
    <property type="match status" value="1"/>
</dbReference>